<name>A0A4Y2JZB8_ARAVE</name>
<sequence length="455" mass="53595">MMLFPSLQSLLDLCAIRIAYLMWTRRDVVKKCSKEGIFDECSAVELADMQRLPLPKCPKEELFDEFEGVVLADVQSLPLPKQVKSRILNNVKPAGKRLLSFLNLWLSKTQPENSQEWLTDEMLFECLILNADGLINQRRTAEKILSRRMLHNVLAFRLACVNFLENEVLKLWIFVRQYFLNKIILEGEQPHSFLREYSFREILVKTQSLCCASPYMLGTANFPRFPCTREPDEVLFWISYCLSKENAIAIKEVPHFMGHDVDWYEFSLESAALSGNVSCFDYFKNFCKRKVDYSHIKIIQGIFSPYGKDCGQPCLVFYFMLLNWQERTELLRKRPMHMLSHFLQWPLSQTFVENTEEMWNLIRDDYKDWVLLKIFTILFNENILLNPITNCDGFPCSFLGVNTLIHRVEHLKGIWIALWEISLDSYKLKVLNSIVFKSIVHSRRRREFRTNFKAI</sequence>
<evidence type="ECO:0000313" key="2">
    <source>
        <dbReference type="Proteomes" id="UP000499080"/>
    </source>
</evidence>
<evidence type="ECO:0000313" key="1">
    <source>
        <dbReference type="EMBL" id="GBM95591.1"/>
    </source>
</evidence>
<organism evidence="1 2">
    <name type="scientific">Araneus ventricosus</name>
    <name type="common">Orbweaver spider</name>
    <name type="synonym">Epeira ventricosa</name>
    <dbReference type="NCBI Taxonomy" id="182803"/>
    <lineage>
        <taxon>Eukaryota</taxon>
        <taxon>Metazoa</taxon>
        <taxon>Ecdysozoa</taxon>
        <taxon>Arthropoda</taxon>
        <taxon>Chelicerata</taxon>
        <taxon>Arachnida</taxon>
        <taxon>Araneae</taxon>
        <taxon>Araneomorphae</taxon>
        <taxon>Entelegynae</taxon>
        <taxon>Araneoidea</taxon>
        <taxon>Araneidae</taxon>
        <taxon>Araneus</taxon>
    </lineage>
</organism>
<protein>
    <submittedName>
        <fullName evidence="1">Uncharacterized protein</fullName>
    </submittedName>
</protein>
<accession>A0A4Y2JZB8</accession>
<dbReference type="AlphaFoldDB" id="A0A4Y2JZB8"/>
<dbReference type="EMBL" id="BGPR01004071">
    <property type="protein sequence ID" value="GBM95591.1"/>
    <property type="molecule type" value="Genomic_DNA"/>
</dbReference>
<reference evidence="1 2" key="1">
    <citation type="journal article" date="2019" name="Sci. Rep.">
        <title>Orb-weaving spider Araneus ventricosus genome elucidates the spidroin gene catalogue.</title>
        <authorList>
            <person name="Kono N."/>
            <person name="Nakamura H."/>
            <person name="Ohtoshi R."/>
            <person name="Moran D.A.P."/>
            <person name="Shinohara A."/>
            <person name="Yoshida Y."/>
            <person name="Fujiwara M."/>
            <person name="Mori M."/>
            <person name="Tomita M."/>
            <person name="Arakawa K."/>
        </authorList>
    </citation>
    <scope>NUCLEOTIDE SEQUENCE [LARGE SCALE GENOMIC DNA]</scope>
</reference>
<proteinExistence type="predicted"/>
<gene>
    <name evidence="1" type="ORF">AVEN_207051_1</name>
</gene>
<dbReference type="Proteomes" id="UP000499080">
    <property type="component" value="Unassembled WGS sequence"/>
</dbReference>
<keyword evidence="2" id="KW-1185">Reference proteome</keyword>
<comment type="caution">
    <text evidence="1">The sequence shown here is derived from an EMBL/GenBank/DDBJ whole genome shotgun (WGS) entry which is preliminary data.</text>
</comment>